<dbReference type="Proteomes" id="UP000324222">
    <property type="component" value="Unassembled WGS sequence"/>
</dbReference>
<dbReference type="EMBL" id="VSRR010026197">
    <property type="protein sequence ID" value="MPC67410.1"/>
    <property type="molecule type" value="Genomic_DNA"/>
</dbReference>
<keyword evidence="3" id="KW-1185">Reference proteome</keyword>
<evidence type="ECO:0000313" key="3">
    <source>
        <dbReference type="Proteomes" id="UP000324222"/>
    </source>
</evidence>
<comment type="caution">
    <text evidence="2">The sequence shown here is derived from an EMBL/GenBank/DDBJ whole genome shotgun (WGS) entry which is preliminary data.</text>
</comment>
<proteinExistence type="predicted"/>
<protein>
    <submittedName>
        <fullName evidence="2">Uncharacterized protein</fullName>
    </submittedName>
</protein>
<accession>A0A5B7H5M3</accession>
<name>A0A5B7H5M3_PORTR</name>
<evidence type="ECO:0000313" key="2">
    <source>
        <dbReference type="EMBL" id="MPC67410.1"/>
    </source>
</evidence>
<sequence length="70" mass="7925">MYLRRVVSRAGGEGTSRSVTSLSDYFDSNQKDEWEVQAGTLLISFLEIEFLRRGEEQEEGQTAEENIAHG</sequence>
<dbReference type="AlphaFoldDB" id="A0A5B7H5M3"/>
<organism evidence="2 3">
    <name type="scientific">Portunus trituberculatus</name>
    <name type="common">Swimming crab</name>
    <name type="synonym">Neptunus trituberculatus</name>
    <dbReference type="NCBI Taxonomy" id="210409"/>
    <lineage>
        <taxon>Eukaryota</taxon>
        <taxon>Metazoa</taxon>
        <taxon>Ecdysozoa</taxon>
        <taxon>Arthropoda</taxon>
        <taxon>Crustacea</taxon>
        <taxon>Multicrustacea</taxon>
        <taxon>Malacostraca</taxon>
        <taxon>Eumalacostraca</taxon>
        <taxon>Eucarida</taxon>
        <taxon>Decapoda</taxon>
        <taxon>Pleocyemata</taxon>
        <taxon>Brachyura</taxon>
        <taxon>Eubrachyura</taxon>
        <taxon>Portunoidea</taxon>
        <taxon>Portunidae</taxon>
        <taxon>Portuninae</taxon>
        <taxon>Portunus</taxon>
    </lineage>
</organism>
<gene>
    <name evidence="2" type="ORF">E2C01_061585</name>
</gene>
<reference evidence="2 3" key="1">
    <citation type="submission" date="2019-05" db="EMBL/GenBank/DDBJ databases">
        <title>Another draft genome of Portunus trituberculatus and its Hox gene families provides insights of decapod evolution.</title>
        <authorList>
            <person name="Jeong J.-H."/>
            <person name="Song I."/>
            <person name="Kim S."/>
            <person name="Choi T."/>
            <person name="Kim D."/>
            <person name="Ryu S."/>
            <person name="Kim W."/>
        </authorList>
    </citation>
    <scope>NUCLEOTIDE SEQUENCE [LARGE SCALE GENOMIC DNA]</scope>
    <source>
        <tissue evidence="2">Muscle</tissue>
    </source>
</reference>
<feature type="region of interest" description="Disordered" evidence="1">
    <location>
        <begin position="1"/>
        <end position="21"/>
    </location>
</feature>
<evidence type="ECO:0000256" key="1">
    <source>
        <dbReference type="SAM" id="MobiDB-lite"/>
    </source>
</evidence>